<evidence type="ECO:0008006" key="4">
    <source>
        <dbReference type="Google" id="ProtNLM"/>
    </source>
</evidence>
<sequence>MGSSGLAAGLLDACISAAGYFAAGLLIACISAAGYVAAGLRIIGSFIAGVAAGLLIYSYFVGFVVAGLLIIGLLDFCSRSRDYGLCFIVLFFGRYFVLDSCPPSTASLRPPWVGCFVLNFC</sequence>
<evidence type="ECO:0000313" key="2">
    <source>
        <dbReference type="EMBL" id="MEQ2246380.1"/>
    </source>
</evidence>
<feature type="transmembrane region" description="Helical" evidence="1">
    <location>
        <begin position="20"/>
        <end position="38"/>
    </location>
</feature>
<keyword evidence="1" id="KW-0812">Transmembrane</keyword>
<feature type="transmembrane region" description="Helical" evidence="1">
    <location>
        <begin position="80"/>
        <end position="97"/>
    </location>
</feature>
<organism evidence="2 3">
    <name type="scientific">Ilyodon furcidens</name>
    <name type="common">goldbreast splitfin</name>
    <dbReference type="NCBI Taxonomy" id="33524"/>
    <lineage>
        <taxon>Eukaryota</taxon>
        <taxon>Metazoa</taxon>
        <taxon>Chordata</taxon>
        <taxon>Craniata</taxon>
        <taxon>Vertebrata</taxon>
        <taxon>Euteleostomi</taxon>
        <taxon>Actinopterygii</taxon>
        <taxon>Neopterygii</taxon>
        <taxon>Teleostei</taxon>
        <taxon>Neoteleostei</taxon>
        <taxon>Acanthomorphata</taxon>
        <taxon>Ovalentaria</taxon>
        <taxon>Atherinomorphae</taxon>
        <taxon>Cyprinodontiformes</taxon>
        <taxon>Goodeidae</taxon>
        <taxon>Ilyodon</taxon>
    </lineage>
</organism>
<evidence type="ECO:0000313" key="3">
    <source>
        <dbReference type="Proteomes" id="UP001482620"/>
    </source>
</evidence>
<accession>A0ABV0UPP2</accession>
<keyword evidence="1" id="KW-1133">Transmembrane helix</keyword>
<proteinExistence type="predicted"/>
<evidence type="ECO:0000256" key="1">
    <source>
        <dbReference type="SAM" id="Phobius"/>
    </source>
</evidence>
<dbReference type="Proteomes" id="UP001482620">
    <property type="component" value="Unassembled WGS sequence"/>
</dbReference>
<gene>
    <name evidence="2" type="ORF">ILYODFUR_037949</name>
</gene>
<comment type="caution">
    <text evidence="2">The sequence shown here is derived from an EMBL/GenBank/DDBJ whole genome shotgun (WGS) entry which is preliminary data.</text>
</comment>
<keyword evidence="3" id="KW-1185">Reference proteome</keyword>
<keyword evidence="1" id="KW-0472">Membrane</keyword>
<dbReference type="EMBL" id="JAHRIQ010078351">
    <property type="protein sequence ID" value="MEQ2246380.1"/>
    <property type="molecule type" value="Genomic_DNA"/>
</dbReference>
<feature type="transmembrane region" description="Helical" evidence="1">
    <location>
        <begin position="50"/>
        <end position="74"/>
    </location>
</feature>
<reference evidence="2 3" key="1">
    <citation type="submission" date="2021-06" db="EMBL/GenBank/DDBJ databases">
        <authorList>
            <person name="Palmer J.M."/>
        </authorList>
    </citation>
    <scope>NUCLEOTIDE SEQUENCE [LARGE SCALE GENOMIC DNA]</scope>
    <source>
        <strain evidence="3">if_2019</strain>
        <tissue evidence="2">Muscle</tissue>
    </source>
</reference>
<protein>
    <recommendedName>
        <fullName evidence="4">NADH dehydrogenase subunit 6</fullName>
    </recommendedName>
</protein>
<name>A0ABV0UPP2_9TELE</name>